<keyword evidence="1" id="KW-0544">Nucleosome core</keyword>
<keyword evidence="2" id="KW-1185">Reference proteome</keyword>
<dbReference type="Pfam" id="PF00125">
    <property type="entry name" value="Histone"/>
    <property type="match status" value="1"/>
</dbReference>
<dbReference type="GO" id="GO:0005634">
    <property type="term" value="C:nucleus"/>
    <property type="evidence" value="ECO:0007669"/>
    <property type="project" value="UniProtKB-SubCell"/>
</dbReference>
<keyword evidence="1" id="KW-0158">Chromosome</keyword>
<comment type="subunit">
    <text evidence="1">The nucleosome is a histone octamer containing two molecules each of H2A, H2B, H3 and H4 assembled in one H3-H4 heterotetramer and two H2A-H2B heterodimers. The octamer wraps approximately 147 bp of DNA.</text>
</comment>
<comment type="subcellular location">
    <subcellularLocation>
        <location evidence="1">Nucleus</location>
    </subcellularLocation>
</comment>
<dbReference type="KEGG" id="cbai:105081211"/>
<dbReference type="GO" id="GO:0003677">
    <property type="term" value="F:DNA binding"/>
    <property type="evidence" value="ECO:0007669"/>
    <property type="project" value="UniProtKB-KW"/>
</dbReference>
<dbReference type="CDD" id="cd00074">
    <property type="entry name" value="HFD_H2A"/>
    <property type="match status" value="1"/>
</dbReference>
<keyword evidence="1" id="KW-0238">DNA-binding</keyword>
<dbReference type="GeneID" id="105081211"/>
<organism evidence="2 3">
    <name type="scientific">Camelus bactrianus</name>
    <name type="common">Bactrian camel</name>
    <dbReference type="NCBI Taxonomy" id="9837"/>
    <lineage>
        <taxon>Eukaryota</taxon>
        <taxon>Metazoa</taxon>
        <taxon>Chordata</taxon>
        <taxon>Craniata</taxon>
        <taxon>Vertebrata</taxon>
        <taxon>Euteleostomi</taxon>
        <taxon>Mammalia</taxon>
        <taxon>Eutheria</taxon>
        <taxon>Laurasiatheria</taxon>
        <taxon>Artiodactyla</taxon>
        <taxon>Tylopoda</taxon>
        <taxon>Camelidae</taxon>
        <taxon>Camelus</taxon>
    </lineage>
</organism>
<dbReference type="InterPro" id="IPR009072">
    <property type="entry name" value="Histone-fold"/>
</dbReference>
<dbReference type="SUPFAM" id="SSF47113">
    <property type="entry name" value="Histone-fold"/>
    <property type="match status" value="1"/>
</dbReference>
<sequence>MSRGRNRWSWSSHRRRRHSLSRSTGAELQCPVSRLDRLLRLGPNAQRLSSSTPIFLAGILEYLTAHILDLAGVEARSSHDVRITPEHVQRALDNHEYLSRLFQPGAFPRVSAMPVPEDRL</sequence>
<dbReference type="PRINTS" id="PR00620">
    <property type="entry name" value="HISTONEH2A"/>
</dbReference>
<dbReference type="SMART" id="SM00414">
    <property type="entry name" value="H2A"/>
    <property type="match status" value="1"/>
</dbReference>
<accession>A0A9W3FAJ5</accession>
<dbReference type="PANTHER" id="PTHR23430">
    <property type="entry name" value="HISTONE H2A"/>
    <property type="match status" value="1"/>
</dbReference>
<dbReference type="Proteomes" id="UP001732780">
    <property type="component" value="Chromosome X"/>
</dbReference>
<dbReference type="AlphaFoldDB" id="A0A9W3FAJ5"/>
<gene>
    <name evidence="3" type="primary">LOC105081211</name>
</gene>
<dbReference type="OrthoDB" id="9421954at2759"/>
<evidence type="ECO:0000256" key="1">
    <source>
        <dbReference type="RuleBase" id="RU003767"/>
    </source>
</evidence>
<dbReference type="GO" id="GO:0030527">
    <property type="term" value="F:structural constituent of chromatin"/>
    <property type="evidence" value="ECO:0007669"/>
    <property type="project" value="InterPro"/>
</dbReference>
<dbReference type="RefSeq" id="XP_010968652.1">
    <property type="nucleotide sequence ID" value="XM_010970350.2"/>
</dbReference>
<dbReference type="Gene3D" id="1.10.20.10">
    <property type="entry name" value="Histone, subunit A"/>
    <property type="match status" value="1"/>
</dbReference>
<dbReference type="InterPro" id="IPR007125">
    <property type="entry name" value="H2A/H2B/H3"/>
</dbReference>
<keyword evidence="1" id="KW-0539">Nucleus</keyword>
<comment type="similarity">
    <text evidence="1">Belongs to the histone H2A family.</text>
</comment>
<dbReference type="GO" id="GO:0000786">
    <property type="term" value="C:nucleosome"/>
    <property type="evidence" value="ECO:0007669"/>
    <property type="project" value="UniProtKB-KW"/>
</dbReference>
<name>A0A9W3FAJ5_CAMBA</name>
<evidence type="ECO:0000313" key="3">
    <source>
        <dbReference type="RefSeq" id="XP_010968652.1"/>
    </source>
</evidence>
<dbReference type="InterPro" id="IPR002119">
    <property type="entry name" value="Histone_H2A"/>
</dbReference>
<proteinExistence type="inferred from homology"/>
<dbReference type="GO" id="GO:0046982">
    <property type="term" value="F:protein heterodimerization activity"/>
    <property type="evidence" value="ECO:0007669"/>
    <property type="project" value="InterPro"/>
</dbReference>
<protein>
    <recommendedName>
        <fullName evidence="1">Histone H2A</fullName>
    </recommendedName>
</protein>
<evidence type="ECO:0000313" key="2">
    <source>
        <dbReference type="Proteomes" id="UP001732780"/>
    </source>
</evidence>
<reference evidence="3" key="1">
    <citation type="submission" date="2025-08" db="UniProtKB">
        <authorList>
            <consortium name="RefSeq"/>
        </authorList>
    </citation>
    <scope>IDENTIFICATION</scope>
    <source>
        <tissue evidence="3">Blood</tissue>
    </source>
</reference>